<evidence type="ECO:0000256" key="6">
    <source>
        <dbReference type="ARBA" id="ARBA00023004"/>
    </source>
</evidence>
<evidence type="ECO:0000256" key="3">
    <source>
        <dbReference type="ARBA" id="ARBA00022452"/>
    </source>
</evidence>
<comment type="caution">
    <text evidence="16">The sequence shown here is derived from an EMBL/GenBank/DDBJ whole genome shotgun (WGS) entry which is preliminary data.</text>
</comment>
<evidence type="ECO:0000256" key="4">
    <source>
        <dbReference type="ARBA" id="ARBA00022496"/>
    </source>
</evidence>
<comment type="subcellular location">
    <subcellularLocation>
        <location evidence="1 11">Cell outer membrane</location>
        <topology evidence="1 11">Multi-pass membrane protein</topology>
    </subcellularLocation>
</comment>
<proteinExistence type="inferred from homology"/>
<name>A0A7W7AD23_9SPHN</name>
<sequence>MNTKSFAKRSAASLTVMALVATMGFAAPALAQDAPQAAEENEPGAIVVTARKREESLLKTPVTVTAMTGETLAVRGVVSMQSLANNTPGININNNSSGHADRSFQQISLRGFTPVSTLATTTSLFIDGVPIASPSPFTAISNPERIEILKGPQSAYFGRNTFAGAINVVNKNPSSEWTASILGMAGTRDNYRVQGSVEGPIIGEALTFRISGDYFTKNGSYTNPVDGKTLGDESSRTVTALVVAKPTERLTIKAFGMVARDHDGASASARIQARDIKKSDGTVLYASQSNCTVNGNPYLCGTLPGLVNPVSANTTVNSALRDWLANPQGRLVSPKDGVQDYGLLRNTRHLHLVADYEVTDELTASLLGGYNTEEWTTLIDLDGLDTRALTNAAYPNGYFDFPFLIERKTQDFSIEGRLAYDSGPFRAVTGVSFLKAQLRAGQGSQIFGGRPAFGGKSQSETLGAFFGLTYDFTDRLSASVEGRYQEDKISSFVGPNGQTVVSPVYVPAGTYAPYSLLAQKTFKNFTPRVIVNFQATPDFMVYGSVAKGVNPSQFNTFIVSQSDAIQQLAKDNGIPLAVDPEKITNFELGVKGRALDGAMRYTVAGYYSLWRDQITSYLFTVGTGLFSGSANAGSTDVYGIETEVFWKASDLITIDAAAAYNQTHINSFVAPAVTVLSGVTDFRGKELPNTSKWSANVGLTFNGDLKGIDDGRWFVRGDWNFKSGMWSNQANIVKTPDLHLFNARIGVSKGDTSLELFVTNVFNTKTYTSIADNWVIDPALSFAKYNAVQVGLPELRTAGIQIRTKF</sequence>
<dbReference type="GO" id="GO:0006826">
    <property type="term" value="P:iron ion transport"/>
    <property type="evidence" value="ECO:0007669"/>
    <property type="project" value="UniProtKB-KW"/>
</dbReference>
<reference evidence="16 17" key="1">
    <citation type="submission" date="2020-08" db="EMBL/GenBank/DDBJ databases">
        <title>Genomic Encyclopedia of Type Strains, Phase IV (KMG-IV): sequencing the most valuable type-strain genomes for metagenomic binning, comparative biology and taxonomic classification.</title>
        <authorList>
            <person name="Goeker M."/>
        </authorList>
    </citation>
    <scope>NUCLEOTIDE SEQUENCE [LARGE SCALE GENOMIC DNA]</scope>
    <source>
        <strain evidence="16 17">DSM 17507</strain>
    </source>
</reference>
<keyword evidence="6" id="KW-0408">Iron</keyword>
<keyword evidence="3 11" id="KW-1134">Transmembrane beta strand</keyword>
<evidence type="ECO:0000256" key="9">
    <source>
        <dbReference type="ARBA" id="ARBA00023136"/>
    </source>
</evidence>
<dbReference type="Pfam" id="PF00593">
    <property type="entry name" value="TonB_dep_Rec_b-barrel"/>
    <property type="match status" value="1"/>
</dbReference>
<keyword evidence="2 11" id="KW-0813">Transport</keyword>
<dbReference type="InterPro" id="IPR036942">
    <property type="entry name" value="Beta-barrel_TonB_sf"/>
</dbReference>
<dbReference type="InterPro" id="IPR012910">
    <property type="entry name" value="Plug_dom"/>
</dbReference>
<evidence type="ECO:0000256" key="11">
    <source>
        <dbReference type="PROSITE-ProRule" id="PRU01360"/>
    </source>
</evidence>
<evidence type="ECO:0000256" key="8">
    <source>
        <dbReference type="ARBA" id="ARBA00023077"/>
    </source>
</evidence>
<dbReference type="EMBL" id="JACHOA010000006">
    <property type="protein sequence ID" value="MBB4614815.1"/>
    <property type="molecule type" value="Genomic_DNA"/>
</dbReference>
<evidence type="ECO:0000256" key="2">
    <source>
        <dbReference type="ARBA" id="ARBA00022448"/>
    </source>
</evidence>
<evidence type="ECO:0000256" key="1">
    <source>
        <dbReference type="ARBA" id="ARBA00004571"/>
    </source>
</evidence>
<dbReference type="Proteomes" id="UP000538566">
    <property type="component" value="Unassembled WGS sequence"/>
</dbReference>
<dbReference type="OrthoDB" id="9760494at2"/>
<protein>
    <submittedName>
        <fullName evidence="16">Iron complex outermembrane receptor protein</fullName>
    </submittedName>
</protein>
<dbReference type="Gene3D" id="2.40.170.20">
    <property type="entry name" value="TonB-dependent receptor, beta-barrel domain"/>
    <property type="match status" value="2"/>
</dbReference>
<evidence type="ECO:0000313" key="16">
    <source>
        <dbReference type="EMBL" id="MBB4614815.1"/>
    </source>
</evidence>
<dbReference type="PROSITE" id="PS52016">
    <property type="entry name" value="TONB_DEPENDENT_REC_3"/>
    <property type="match status" value="1"/>
</dbReference>
<evidence type="ECO:0000256" key="13">
    <source>
        <dbReference type="SAM" id="SignalP"/>
    </source>
</evidence>
<evidence type="ECO:0000313" key="17">
    <source>
        <dbReference type="Proteomes" id="UP000538566"/>
    </source>
</evidence>
<feature type="chain" id="PRO_5030735242" evidence="13">
    <location>
        <begin position="32"/>
        <end position="806"/>
    </location>
</feature>
<organism evidence="16 17">
    <name type="scientific">Novosphingobium taihuense</name>
    <dbReference type="NCBI Taxonomy" id="260085"/>
    <lineage>
        <taxon>Bacteria</taxon>
        <taxon>Pseudomonadati</taxon>
        <taxon>Pseudomonadota</taxon>
        <taxon>Alphaproteobacteria</taxon>
        <taxon>Sphingomonadales</taxon>
        <taxon>Sphingomonadaceae</taxon>
        <taxon>Novosphingobium</taxon>
    </lineage>
</organism>
<keyword evidence="9 11" id="KW-0472">Membrane</keyword>
<dbReference type="PANTHER" id="PTHR32552:SF81">
    <property type="entry name" value="TONB-DEPENDENT OUTER MEMBRANE RECEPTOR"/>
    <property type="match status" value="1"/>
</dbReference>
<dbReference type="PANTHER" id="PTHR32552">
    <property type="entry name" value="FERRICHROME IRON RECEPTOR-RELATED"/>
    <property type="match status" value="1"/>
</dbReference>
<keyword evidence="10 11" id="KW-0998">Cell outer membrane</keyword>
<keyword evidence="4" id="KW-0410">Iron transport</keyword>
<gene>
    <name evidence="16" type="ORF">GGR37_003105</name>
</gene>
<feature type="domain" description="TonB-dependent receptor-like beta-barrel" evidence="14">
    <location>
        <begin position="339"/>
        <end position="761"/>
    </location>
</feature>
<keyword evidence="13" id="KW-0732">Signal</keyword>
<evidence type="ECO:0000256" key="5">
    <source>
        <dbReference type="ARBA" id="ARBA00022692"/>
    </source>
</evidence>
<keyword evidence="16" id="KW-0675">Receptor</keyword>
<accession>A0A7W7AD23</accession>
<keyword evidence="17" id="KW-1185">Reference proteome</keyword>
<evidence type="ECO:0000259" key="15">
    <source>
        <dbReference type="Pfam" id="PF07715"/>
    </source>
</evidence>
<feature type="domain" description="TonB-dependent receptor plug" evidence="15">
    <location>
        <begin position="58"/>
        <end position="165"/>
    </location>
</feature>
<dbReference type="InterPro" id="IPR039426">
    <property type="entry name" value="TonB-dep_rcpt-like"/>
</dbReference>
<keyword evidence="8 12" id="KW-0798">TonB box</keyword>
<feature type="signal peptide" evidence="13">
    <location>
        <begin position="1"/>
        <end position="31"/>
    </location>
</feature>
<dbReference type="Pfam" id="PF07715">
    <property type="entry name" value="Plug"/>
    <property type="match status" value="1"/>
</dbReference>
<dbReference type="RefSeq" id="WP_144906245.1">
    <property type="nucleotide sequence ID" value="NZ_JACHOA010000006.1"/>
</dbReference>
<dbReference type="InterPro" id="IPR000531">
    <property type="entry name" value="Beta-barrel_TonB"/>
</dbReference>
<comment type="similarity">
    <text evidence="11 12">Belongs to the TonB-dependent receptor family.</text>
</comment>
<evidence type="ECO:0000256" key="10">
    <source>
        <dbReference type="ARBA" id="ARBA00023237"/>
    </source>
</evidence>
<dbReference type="SUPFAM" id="SSF56935">
    <property type="entry name" value="Porins"/>
    <property type="match status" value="1"/>
</dbReference>
<keyword evidence="7" id="KW-0406">Ion transport</keyword>
<keyword evidence="5 11" id="KW-0812">Transmembrane</keyword>
<evidence type="ECO:0000256" key="7">
    <source>
        <dbReference type="ARBA" id="ARBA00023065"/>
    </source>
</evidence>
<dbReference type="GO" id="GO:0009279">
    <property type="term" value="C:cell outer membrane"/>
    <property type="evidence" value="ECO:0007669"/>
    <property type="project" value="UniProtKB-SubCell"/>
</dbReference>
<evidence type="ECO:0000256" key="12">
    <source>
        <dbReference type="RuleBase" id="RU003357"/>
    </source>
</evidence>
<evidence type="ECO:0000259" key="14">
    <source>
        <dbReference type="Pfam" id="PF00593"/>
    </source>
</evidence>
<dbReference type="AlphaFoldDB" id="A0A7W7AD23"/>